<proteinExistence type="predicted"/>
<dbReference type="AlphaFoldDB" id="J3P7Q4"/>
<organism evidence="2">
    <name type="scientific">Gaeumannomyces tritici (strain R3-111a-1)</name>
    <name type="common">Wheat and barley take-all root rot fungus</name>
    <name type="synonym">Gaeumannomyces graminis var. tritici</name>
    <dbReference type="NCBI Taxonomy" id="644352"/>
    <lineage>
        <taxon>Eukaryota</taxon>
        <taxon>Fungi</taxon>
        <taxon>Dikarya</taxon>
        <taxon>Ascomycota</taxon>
        <taxon>Pezizomycotina</taxon>
        <taxon>Sordariomycetes</taxon>
        <taxon>Sordariomycetidae</taxon>
        <taxon>Magnaporthales</taxon>
        <taxon>Magnaporthaceae</taxon>
        <taxon>Gaeumannomyces</taxon>
    </lineage>
</organism>
<sequence length="121" mass="12871">MSNLELPRKPRKQLQVQVPHTCRSRLRSGYHSVRAGAGTEGGTMGQFAAAGRLLPGHRQKPEGGGPTRPGTSQMADGVALRRRQQAAVAALFLSLLQAPINLNIIIRVPGGLSWSIEEAAA</sequence>
<dbReference type="EnsemblFungi" id="EJT72687">
    <property type="protein sequence ID" value="EJT72687"/>
    <property type="gene ID" value="GGTG_09546"/>
</dbReference>
<keyword evidence="4" id="KW-1185">Reference proteome</keyword>
<reference evidence="3" key="4">
    <citation type="journal article" date="2015" name="G3 (Bethesda)">
        <title>Genome sequences of three phytopathogenic species of the Magnaporthaceae family of fungi.</title>
        <authorList>
            <person name="Okagaki L.H."/>
            <person name="Nunes C.C."/>
            <person name="Sailsbery J."/>
            <person name="Clay B."/>
            <person name="Brown D."/>
            <person name="John T."/>
            <person name="Oh Y."/>
            <person name="Young N."/>
            <person name="Fitzgerald M."/>
            <person name="Haas B.J."/>
            <person name="Zeng Q."/>
            <person name="Young S."/>
            <person name="Adiconis X."/>
            <person name="Fan L."/>
            <person name="Levin J.Z."/>
            <person name="Mitchell T.K."/>
            <person name="Okubara P.A."/>
            <person name="Farman M.L."/>
            <person name="Kohn L.M."/>
            <person name="Birren B."/>
            <person name="Ma L.-J."/>
            <person name="Dean R.A."/>
        </authorList>
    </citation>
    <scope>NUCLEOTIDE SEQUENCE</scope>
    <source>
        <strain evidence="3">R3-111a-1</strain>
    </source>
</reference>
<dbReference type="RefSeq" id="XP_009225661.1">
    <property type="nucleotide sequence ID" value="XM_009227397.1"/>
</dbReference>
<reference evidence="4" key="1">
    <citation type="submission" date="2010-07" db="EMBL/GenBank/DDBJ databases">
        <title>The genome sequence of Gaeumannomyces graminis var. tritici strain R3-111a-1.</title>
        <authorList>
            <consortium name="The Broad Institute Genome Sequencing Platform"/>
            <person name="Ma L.-J."/>
            <person name="Dead R."/>
            <person name="Young S."/>
            <person name="Zeng Q."/>
            <person name="Koehrsen M."/>
            <person name="Alvarado L."/>
            <person name="Berlin A."/>
            <person name="Chapman S.B."/>
            <person name="Chen Z."/>
            <person name="Freedman E."/>
            <person name="Gellesch M."/>
            <person name="Goldberg J."/>
            <person name="Griggs A."/>
            <person name="Gujja S."/>
            <person name="Heilman E.R."/>
            <person name="Heiman D."/>
            <person name="Hepburn T."/>
            <person name="Howarth C."/>
            <person name="Jen D."/>
            <person name="Larson L."/>
            <person name="Mehta T."/>
            <person name="Neiman D."/>
            <person name="Pearson M."/>
            <person name="Roberts A."/>
            <person name="Saif S."/>
            <person name="Shea T."/>
            <person name="Shenoy N."/>
            <person name="Sisk P."/>
            <person name="Stolte C."/>
            <person name="Sykes S."/>
            <person name="Walk T."/>
            <person name="White J."/>
            <person name="Yandava C."/>
            <person name="Haas B."/>
            <person name="Nusbaum C."/>
            <person name="Birren B."/>
        </authorList>
    </citation>
    <scope>NUCLEOTIDE SEQUENCE [LARGE SCALE GENOMIC DNA]</scope>
    <source>
        <strain evidence="4">R3-111a-1</strain>
    </source>
</reference>
<accession>J3P7Q4</accession>
<reference evidence="2" key="2">
    <citation type="submission" date="2010-07" db="EMBL/GenBank/DDBJ databases">
        <authorList>
            <consortium name="The Broad Institute Genome Sequencing Platform"/>
            <consortium name="Broad Institute Genome Sequencing Center for Infectious Disease"/>
            <person name="Ma L.-J."/>
            <person name="Dead R."/>
            <person name="Young S."/>
            <person name="Zeng Q."/>
            <person name="Koehrsen M."/>
            <person name="Alvarado L."/>
            <person name="Berlin A."/>
            <person name="Chapman S.B."/>
            <person name="Chen Z."/>
            <person name="Freedman E."/>
            <person name="Gellesch M."/>
            <person name="Goldberg J."/>
            <person name="Griggs A."/>
            <person name="Gujja S."/>
            <person name="Heilman E.R."/>
            <person name="Heiman D."/>
            <person name="Hepburn T."/>
            <person name="Howarth C."/>
            <person name="Jen D."/>
            <person name="Larson L."/>
            <person name="Mehta T."/>
            <person name="Neiman D."/>
            <person name="Pearson M."/>
            <person name="Roberts A."/>
            <person name="Saif S."/>
            <person name="Shea T."/>
            <person name="Shenoy N."/>
            <person name="Sisk P."/>
            <person name="Stolte C."/>
            <person name="Sykes S."/>
            <person name="Walk T."/>
            <person name="White J."/>
            <person name="Yandava C."/>
            <person name="Haas B."/>
            <person name="Nusbaum C."/>
            <person name="Birren B."/>
        </authorList>
    </citation>
    <scope>NUCLEOTIDE SEQUENCE</scope>
    <source>
        <strain evidence="2">R3-111a-1</strain>
    </source>
</reference>
<dbReference type="Proteomes" id="UP000006039">
    <property type="component" value="Unassembled WGS sequence"/>
</dbReference>
<dbReference type="EMBL" id="GL385399">
    <property type="protein sequence ID" value="EJT72687.1"/>
    <property type="molecule type" value="Genomic_DNA"/>
</dbReference>
<dbReference type="HOGENOM" id="CLU_2038230_0_0_1"/>
<feature type="region of interest" description="Disordered" evidence="1">
    <location>
        <begin position="29"/>
        <end position="79"/>
    </location>
</feature>
<protein>
    <submittedName>
        <fullName evidence="2 3">Uncharacterized protein</fullName>
    </submittedName>
</protein>
<reference evidence="3" key="5">
    <citation type="submission" date="2018-04" db="UniProtKB">
        <authorList>
            <consortium name="EnsemblFungi"/>
        </authorList>
    </citation>
    <scope>IDENTIFICATION</scope>
    <source>
        <strain evidence="3">R3-111a-1</strain>
    </source>
</reference>
<evidence type="ECO:0000313" key="2">
    <source>
        <dbReference type="EMBL" id="EJT72687.1"/>
    </source>
</evidence>
<dbReference type="GeneID" id="20350004"/>
<evidence type="ECO:0000313" key="3">
    <source>
        <dbReference type="EnsemblFungi" id="EJT72687"/>
    </source>
</evidence>
<dbReference type="VEuPathDB" id="FungiDB:GGTG_09546"/>
<name>J3P7Q4_GAET3</name>
<evidence type="ECO:0000256" key="1">
    <source>
        <dbReference type="SAM" id="MobiDB-lite"/>
    </source>
</evidence>
<gene>
    <name evidence="3" type="primary">20350004</name>
    <name evidence="2" type="ORF">GGTG_09546</name>
</gene>
<reference evidence="2" key="3">
    <citation type="submission" date="2010-09" db="EMBL/GenBank/DDBJ databases">
        <title>Annotation of Gaeumannomyces graminis var. tritici R3-111a-1.</title>
        <authorList>
            <consortium name="The Broad Institute Genome Sequencing Platform"/>
            <person name="Ma L.-J."/>
            <person name="Dead R."/>
            <person name="Young S.K."/>
            <person name="Zeng Q."/>
            <person name="Gargeya S."/>
            <person name="Fitzgerald M."/>
            <person name="Haas B."/>
            <person name="Abouelleil A."/>
            <person name="Alvarado L."/>
            <person name="Arachchi H.M."/>
            <person name="Berlin A."/>
            <person name="Brown A."/>
            <person name="Chapman S.B."/>
            <person name="Chen Z."/>
            <person name="Dunbar C."/>
            <person name="Freedman E."/>
            <person name="Gearin G."/>
            <person name="Gellesch M."/>
            <person name="Goldberg J."/>
            <person name="Griggs A."/>
            <person name="Gujja S."/>
            <person name="Heiman D."/>
            <person name="Howarth C."/>
            <person name="Larson L."/>
            <person name="Lui A."/>
            <person name="MacDonald P.J.P."/>
            <person name="Mehta T."/>
            <person name="Montmayeur A."/>
            <person name="Murphy C."/>
            <person name="Neiman D."/>
            <person name="Pearson M."/>
            <person name="Priest M."/>
            <person name="Roberts A."/>
            <person name="Saif S."/>
            <person name="Shea T."/>
            <person name="Shenoy N."/>
            <person name="Sisk P."/>
            <person name="Stolte C."/>
            <person name="Sykes S."/>
            <person name="Yandava C."/>
            <person name="Wortman J."/>
            <person name="Nusbaum C."/>
            <person name="Birren B."/>
        </authorList>
    </citation>
    <scope>NUCLEOTIDE SEQUENCE</scope>
    <source>
        <strain evidence="2">R3-111a-1</strain>
    </source>
</reference>
<evidence type="ECO:0000313" key="4">
    <source>
        <dbReference type="Proteomes" id="UP000006039"/>
    </source>
</evidence>